<dbReference type="GO" id="GO:0005525">
    <property type="term" value="F:GTP binding"/>
    <property type="evidence" value="ECO:0007669"/>
    <property type="project" value="UniProtKB-KW"/>
</dbReference>
<dbReference type="PROSITE" id="PS51715">
    <property type="entry name" value="G_GB1_RHD3"/>
    <property type="match status" value="1"/>
</dbReference>
<dbReference type="Proteomes" id="UP000046393">
    <property type="component" value="Unplaced"/>
</dbReference>
<evidence type="ECO:0000256" key="4">
    <source>
        <dbReference type="PROSITE-ProRule" id="PRU01052"/>
    </source>
</evidence>
<proteinExistence type="inferred from homology"/>
<dbReference type="InterPro" id="IPR030386">
    <property type="entry name" value="G_GB1_RHD3_dom"/>
</dbReference>
<dbReference type="FunFam" id="3.40.50.300:FF:003207">
    <property type="entry name" value="ATLastiN (Endoplasmic reticulum GTPase) related"/>
    <property type="match status" value="1"/>
</dbReference>
<evidence type="ECO:0000256" key="3">
    <source>
        <dbReference type="ARBA" id="ARBA00023134"/>
    </source>
</evidence>
<keyword evidence="7" id="KW-1185">Reference proteome</keyword>
<comment type="similarity">
    <text evidence="4">Belongs to the TRAFAC class dynamin-like GTPase superfamily. GB1/RHD3 GTPase family.</text>
</comment>
<dbReference type="PANTHER" id="PTHR10751">
    <property type="entry name" value="GUANYLATE BINDING PROTEIN"/>
    <property type="match status" value="1"/>
</dbReference>
<protein>
    <submittedName>
        <fullName evidence="8">GB1/RHD3-type G domain-containing protein</fullName>
    </submittedName>
</protein>
<accession>A0A0N5AGR3</accession>
<dbReference type="Gene3D" id="3.40.50.300">
    <property type="entry name" value="P-loop containing nucleotide triphosphate hydrolases"/>
    <property type="match status" value="1"/>
</dbReference>
<evidence type="ECO:0000313" key="7">
    <source>
        <dbReference type="Proteomes" id="UP000046393"/>
    </source>
</evidence>
<dbReference type="WBParaSite" id="SMUV_0000352901-mRNA-1">
    <property type="protein sequence ID" value="SMUV_0000352901-mRNA-1"/>
    <property type="gene ID" value="SMUV_0000352901"/>
</dbReference>
<dbReference type="InterPro" id="IPR015894">
    <property type="entry name" value="Guanylate-bd_N"/>
</dbReference>
<dbReference type="FunFam" id="1.20.58.420:FF:000003">
    <property type="entry name" value="ATLastiN (Endoplasmic reticulum GTPase) related"/>
    <property type="match status" value="1"/>
</dbReference>
<feature type="transmembrane region" description="Helical" evidence="5">
    <location>
        <begin position="455"/>
        <end position="476"/>
    </location>
</feature>
<keyword evidence="1" id="KW-0547">Nucleotide-binding</keyword>
<dbReference type="AlphaFoldDB" id="A0A0N5AGR3"/>
<feature type="domain" description="GB1/RHD3-type G" evidence="6">
    <location>
        <begin position="59"/>
        <end position="310"/>
    </location>
</feature>
<keyword evidence="5" id="KW-0472">Membrane</keyword>
<organism evidence="7 8">
    <name type="scientific">Syphacia muris</name>
    <dbReference type="NCBI Taxonomy" id="451379"/>
    <lineage>
        <taxon>Eukaryota</taxon>
        <taxon>Metazoa</taxon>
        <taxon>Ecdysozoa</taxon>
        <taxon>Nematoda</taxon>
        <taxon>Chromadorea</taxon>
        <taxon>Rhabditida</taxon>
        <taxon>Spirurina</taxon>
        <taxon>Oxyuridomorpha</taxon>
        <taxon>Oxyuroidea</taxon>
        <taxon>Oxyuridae</taxon>
        <taxon>Syphacia</taxon>
    </lineage>
</organism>
<keyword evidence="3" id="KW-0342">GTP-binding</keyword>
<keyword evidence="2" id="KW-0378">Hydrolase</keyword>
<reference evidence="8" key="1">
    <citation type="submission" date="2017-02" db="UniProtKB">
        <authorList>
            <consortium name="WormBaseParasite"/>
        </authorList>
    </citation>
    <scope>IDENTIFICATION</scope>
</reference>
<evidence type="ECO:0000313" key="8">
    <source>
        <dbReference type="WBParaSite" id="SMUV_0000352901-mRNA-1"/>
    </source>
</evidence>
<evidence type="ECO:0000256" key="2">
    <source>
        <dbReference type="ARBA" id="ARBA00022801"/>
    </source>
</evidence>
<dbReference type="SUPFAM" id="SSF52540">
    <property type="entry name" value="P-loop containing nucleoside triphosphate hydrolases"/>
    <property type="match status" value="1"/>
</dbReference>
<dbReference type="SUPFAM" id="SSF48340">
    <property type="entry name" value="Interferon-induced guanylate-binding protein 1 (GBP1), C-terminal domain"/>
    <property type="match status" value="1"/>
</dbReference>
<feature type="transmembrane region" description="Helical" evidence="5">
    <location>
        <begin position="483"/>
        <end position="504"/>
    </location>
</feature>
<name>A0A0N5AGR3_9BILA</name>
<evidence type="ECO:0000256" key="1">
    <source>
        <dbReference type="ARBA" id="ARBA00022741"/>
    </source>
</evidence>
<evidence type="ECO:0000259" key="6">
    <source>
        <dbReference type="PROSITE" id="PS51715"/>
    </source>
</evidence>
<sequence length="518" mass="58726">MSFDLTAPFQVEFSTRDQIEHRHKVRPVQIFAPHSSDPNRFKFMENALQSVLGHHSIINKKVVIVSVAGAFRKGKSFLTTFYISHLNLLSRNNDILMDWLTDDVQLQGFHWRGGSKRDTAGIWMWGEPIMIEAASGETYAVVLMDTQGTFDNSSTYQLCTTIFALSTLLSSIQIFNLVDVIQEDALQHLSLFTEYGKMALSERHNFGIPFQTLVFVVRDFKSPDDYAYGGEGGQQYLNHVMQTSPEQPEELRDLRIQLYECFSEILCFLLPHPGYRVAERNSFKGYVKEIRPIFREEIKKMTAALLNPHVLKPKLVNGKVITCRKMADFFREYARTFAGNALPCPRNILNANAQLHFMDAMNEAKTVYIRAMDRVCSNPRMIPEKKLHEIHIKHGITALNVFEKYPRIGGGEIRAKNLELLQEELNHQFERFKRLNEDKRVTGCASAMIACGDSVFLGLGLGAASSVTITATVLTLQAGAFSLGIVAVPFSLTVLFAIWTYVYVEEKIHGCLQHEDTP</sequence>
<dbReference type="InterPro" id="IPR027417">
    <property type="entry name" value="P-loop_NTPase"/>
</dbReference>
<keyword evidence="5" id="KW-0812">Transmembrane</keyword>
<dbReference type="CDD" id="cd01851">
    <property type="entry name" value="GBP"/>
    <property type="match status" value="1"/>
</dbReference>
<dbReference type="InterPro" id="IPR036543">
    <property type="entry name" value="Guanylate-bd_C_sf"/>
</dbReference>
<dbReference type="GO" id="GO:0003924">
    <property type="term" value="F:GTPase activity"/>
    <property type="evidence" value="ECO:0007669"/>
    <property type="project" value="InterPro"/>
</dbReference>
<dbReference type="STRING" id="451379.A0A0N5AGR3"/>
<evidence type="ECO:0000256" key="5">
    <source>
        <dbReference type="SAM" id="Phobius"/>
    </source>
</evidence>
<dbReference type="Gene3D" id="1.20.58.420">
    <property type="entry name" value="AHSP"/>
    <property type="match status" value="1"/>
</dbReference>
<dbReference type="Pfam" id="PF02263">
    <property type="entry name" value="GBP"/>
    <property type="match status" value="1"/>
</dbReference>
<keyword evidence="5" id="KW-1133">Transmembrane helix</keyword>